<dbReference type="PANTHER" id="PTHR35190">
    <property type="entry name" value="PROTEIN DCD1B"/>
    <property type="match status" value="1"/>
</dbReference>
<name>A0A0V0QFG4_PSEPJ</name>
<accession>A0A0V0QFG4</accession>
<dbReference type="InterPro" id="IPR047803">
    <property type="entry name" value="DCD1A/B-like"/>
</dbReference>
<proteinExistence type="predicted"/>
<dbReference type="EMBL" id="LDAU01000180">
    <property type="protein sequence ID" value="KRX00941.1"/>
    <property type="molecule type" value="Genomic_DNA"/>
</dbReference>
<sequence length="429" mass="47777">MNKLPIFICLLLVLQSIQSFKLQDTYPSCPGQETQTSSRSVTPRIIQQSSHGKLYQATSGNNYIDILVLFGDAKQMGTSAGSLLKQQVQSNIENFESWVENNLETVLEQIHVPKFLADMLGQYSVLMVENLLDLLATVTAPYTPQRFTNELKGMASGANISYKSLRNFNLFGELFQGAGASALAGVWGEATSDGELYTLRTLDWPVSTPLNQNPIITIYQSTEENSYSFANIGYSGIIGAVTLVSSQGISIGDKVWFMDKDGESAGWSYIGTPYQYALRDLAQFGKNLEDVHEILEQTKRTVKLYVGVGSTQSNGYEGFKYSKSVLNSYNDKNYSQIYTESHPQQNGVFYWNQYTQPSKNSCFSDILQENYGKINAQTLWQTIPGYANTGISQLVVADLAKSVVYVAYGADKKPAYNQDLFKIDLSPYW</sequence>
<reference evidence="2 3" key="1">
    <citation type="journal article" date="2015" name="Sci. Rep.">
        <title>Genome of the facultative scuticociliatosis pathogen Pseudocohnilembus persalinus provides insight into its virulence through horizontal gene transfer.</title>
        <authorList>
            <person name="Xiong J."/>
            <person name="Wang G."/>
            <person name="Cheng J."/>
            <person name="Tian M."/>
            <person name="Pan X."/>
            <person name="Warren A."/>
            <person name="Jiang C."/>
            <person name="Yuan D."/>
            <person name="Miao W."/>
        </authorList>
    </citation>
    <scope>NUCLEOTIDE SEQUENCE [LARGE SCALE GENOMIC DNA]</scope>
    <source>
        <strain evidence="2">36N120E</strain>
    </source>
</reference>
<comment type="caution">
    <text evidence="2">The sequence shown here is derived from an EMBL/GenBank/DDBJ whole genome shotgun (WGS) entry which is preliminary data.</text>
</comment>
<evidence type="ECO:0000313" key="2">
    <source>
        <dbReference type="EMBL" id="KRX00941.1"/>
    </source>
</evidence>
<organism evidence="2 3">
    <name type="scientific">Pseudocohnilembus persalinus</name>
    <name type="common">Ciliate</name>
    <dbReference type="NCBI Taxonomy" id="266149"/>
    <lineage>
        <taxon>Eukaryota</taxon>
        <taxon>Sar</taxon>
        <taxon>Alveolata</taxon>
        <taxon>Ciliophora</taxon>
        <taxon>Intramacronucleata</taxon>
        <taxon>Oligohymenophorea</taxon>
        <taxon>Scuticociliatia</taxon>
        <taxon>Philasterida</taxon>
        <taxon>Pseudocohnilembidae</taxon>
        <taxon>Pseudocohnilembus</taxon>
    </lineage>
</organism>
<dbReference type="PANTHER" id="PTHR35190:SF1">
    <property type="entry name" value="PEPTIDASE C45 HYDROLASE DOMAIN-CONTAINING PROTEIN"/>
    <property type="match status" value="1"/>
</dbReference>
<dbReference type="Gene3D" id="3.60.60.10">
    <property type="entry name" value="Penicillin V Acylase, Chain A"/>
    <property type="match status" value="1"/>
</dbReference>
<dbReference type="Proteomes" id="UP000054937">
    <property type="component" value="Unassembled WGS sequence"/>
</dbReference>
<dbReference type="AlphaFoldDB" id="A0A0V0QFG4"/>
<evidence type="ECO:0000256" key="1">
    <source>
        <dbReference type="SAM" id="SignalP"/>
    </source>
</evidence>
<dbReference type="InParanoid" id="A0A0V0QFG4"/>
<gene>
    <name evidence="2" type="ORF">PPERSA_09547</name>
</gene>
<keyword evidence="3" id="KW-1185">Reference proteome</keyword>
<dbReference type="OMA" id="HMFPELV"/>
<dbReference type="OrthoDB" id="312228at2759"/>
<evidence type="ECO:0000313" key="3">
    <source>
        <dbReference type="Proteomes" id="UP000054937"/>
    </source>
</evidence>
<keyword evidence="1" id="KW-0732">Signal</keyword>
<protein>
    <submittedName>
        <fullName evidence="2">Uncharacterized protein</fullName>
    </submittedName>
</protein>
<feature type="signal peptide" evidence="1">
    <location>
        <begin position="1"/>
        <end position="19"/>
    </location>
</feature>
<feature type="chain" id="PRO_5006867422" evidence="1">
    <location>
        <begin position="20"/>
        <end position="429"/>
    </location>
</feature>